<name>A0ABT1QM13_9GAMM</name>
<dbReference type="PANTHER" id="PTHR34720:SF9">
    <property type="entry name" value="BLR4714 PROTEIN"/>
    <property type="match status" value="1"/>
</dbReference>
<evidence type="ECO:0000313" key="3">
    <source>
        <dbReference type="Proteomes" id="UP001165498"/>
    </source>
</evidence>
<organism evidence="2 3">
    <name type="scientific">Tahibacter harae</name>
    <dbReference type="NCBI Taxonomy" id="2963937"/>
    <lineage>
        <taxon>Bacteria</taxon>
        <taxon>Pseudomonadati</taxon>
        <taxon>Pseudomonadota</taxon>
        <taxon>Gammaproteobacteria</taxon>
        <taxon>Lysobacterales</taxon>
        <taxon>Rhodanobacteraceae</taxon>
        <taxon>Tahibacter</taxon>
    </lineage>
</organism>
<comment type="caution">
    <text evidence="2">The sequence shown here is derived from an EMBL/GenBank/DDBJ whole genome shotgun (WGS) entry which is preliminary data.</text>
</comment>
<keyword evidence="3" id="KW-1185">Reference proteome</keyword>
<dbReference type="PANTHER" id="PTHR34720">
    <property type="entry name" value="MICROCYSTIN DEPENDENT PROTEIN"/>
    <property type="match status" value="1"/>
</dbReference>
<sequence>MTPSLLRLAALALLAGTGAAQAANCPPTSLAPITAPPAAMVGALYTHSFSAANSNTAPPFSYAVTGGLPAGSGLTLGSANGQLSGKPLLAGNYLITVTATDSAGCSGGRVYPLSVAQGSQSINFSTTPPANAQVGGAPYQLGVSATSALPVTVAIAAASSGVCAITGFDGIFSTIALQGTGNCVINASQPGDANWLAAAPAQQSFSIGLASQTISFTSTAPANAQFGGPAYTVAASATSGLPVSFSIDASAAGVCAIAGASVTFQGVGTCVINANQAGDASYGIAPQVQQSFAVGKADQTLGFTSTAPVNAQFGGAAYTVAATATSGLAVNFSIDASAAGVCALAGSSVTFQGVGTCVINANQAGDANHNAAPQVQQSFAVGKASQTVSFTSTAPANAQFGGAAYTVAATATSGLAVSFSIDASAAGVCALAGSSLTFQGVGTCVINANQPGNANYNAAPQVQQSFAVGKASQTVSFTSTAPSNAQFGGAAYTVAATATSGLAVNFSIDASAGSVCALAGSSVTFQGVGICVINANQAGDANYSAAPQIQQSFAVGKGNQTLTFTSTAPAAAAVAGATYTVAATASSGLTVSLSIDASASSICTLSGATVSFQGAGTCVINANQAGDANYNAAPQIQQSFAVGKGSQTLSFTSTAPASAAVAGATYTVAATASSGLSASFSIDASAGGVCAIAGSTVSFLGAGTCVINANQAGDANYNAAPQIQQSFAVGKGSQTVTFTSVAPLGAAVGGPAYPAGAVASSGLPVSFSIDAAAAGVCALSGSTVSFLHVGTCIVNANQAGDANWNAAPQAQQSFAVQPGLQFITFTSTPPAAVNQGPGYTVAATASSGLPVSFAIHADDAGVCAISGSTVSFIGAGACEIIASQPGNADWIAASDATQTVAVAKAGQTITFTSAPATPAVGASYTVAATASSGLAVTFSIDSTADGICSVAGDVVSFSAEGTCLINADQPGDANWNAAPQAQQSVEVLAAAACLTPALGEVVKGRLPDNSELCIENNSGAAMEFTYLPINHSSVGNIAVEVTASNVVAVTGPPTPRPGGDSAAAAAGLLALAEPALTDLHDQGVFPASAGGEPIDRSKLISRAKKIPQGPLTVGQLIDLNGGIGDGCSSTLNGRKGRVEAVTTPQHAGQAVLYAVQEVKETTTGSGVWVPALPGGFSTTDFQNIINVVAMNPPGQTPLGSAGSTGTPALWYTGAVDALADNFGLPADVDANNGVVIFFTSAVNAMSPPASSTLLYAAFLPRDLFSSAPGNCPNSNEGEIIYVMQPDPTGVVNSNVRTLSSVYNNAPAAIIHQLQHLSNASRRIYVNAAPSLEERWLDEALSGQLQELSFFKAAGLAVRSNLPVTALTTGPQASQRVQLFNMYENIMFGGVRSYFLQLLGGERMGPLRTNALAPGNHDYQWPHHTISAFFLRYALDRKATGDAAILSALMNSTLSGKANLQAVLGVDPDEWARDFLVAMYTDDAVAAAAPAYTAPTWNYRSVFIALVTNYPLAVNLLSDNTMANYSLGPGGGTRYTRFAVAAGQTATLTTTGSGGSPGSNLVSTALVRTK</sequence>
<dbReference type="Gene3D" id="2.60.40.10">
    <property type="entry name" value="Immunoglobulins"/>
    <property type="match status" value="1"/>
</dbReference>
<evidence type="ECO:0000313" key="2">
    <source>
        <dbReference type="EMBL" id="MCQ4163571.1"/>
    </source>
</evidence>
<evidence type="ECO:0000256" key="1">
    <source>
        <dbReference type="SAM" id="SignalP"/>
    </source>
</evidence>
<dbReference type="InterPro" id="IPR013783">
    <property type="entry name" value="Ig-like_fold"/>
</dbReference>
<feature type="chain" id="PRO_5046663090" evidence="1">
    <location>
        <begin position="23"/>
        <end position="1569"/>
    </location>
</feature>
<dbReference type="InterPro" id="IPR015919">
    <property type="entry name" value="Cadherin-like_sf"/>
</dbReference>
<dbReference type="Proteomes" id="UP001165498">
    <property type="component" value="Unassembled WGS sequence"/>
</dbReference>
<protein>
    <submittedName>
        <fullName evidence="2">Ig domain-containing protein</fullName>
    </submittedName>
</protein>
<reference evidence="2" key="1">
    <citation type="submission" date="2022-07" db="EMBL/GenBank/DDBJ databases">
        <title>Tahibacter sp., a new gammaproteobacterium isolated from the silt sample collected at pig farm.</title>
        <authorList>
            <person name="Chen H."/>
        </authorList>
    </citation>
    <scope>NUCLEOTIDE SEQUENCE</scope>
    <source>
        <strain evidence="2">P2K</strain>
    </source>
</reference>
<proteinExistence type="predicted"/>
<accession>A0ABT1QM13</accession>
<dbReference type="RefSeq" id="WP_255910909.1">
    <property type="nucleotide sequence ID" value="NZ_JANFQO010000002.1"/>
</dbReference>
<feature type="signal peptide" evidence="1">
    <location>
        <begin position="1"/>
        <end position="22"/>
    </location>
</feature>
<dbReference type="SUPFAM" id="SSF49313">
    <property type="entry name" value="Cadherin-like"/>
    <property type="match status" value="1"/>
</dbReference>
<keyword evidence="1" id="KW-0732">Signal</keyword>
<dbReference type="EMBL" id="JANFQO010000002">
    <property type="protein sequence ID" value="MCQ4163571.1"/>
    <property type="molecule type" value="Genomic_DNA"/>
</dbReference>
<gene>
    <name evidence="2" type="ORF">NM961_02490</name>
</gene>